<sequence length="55" mass="6276">MGEISIVSPKSVTLALRRGRFQKIKETVRLLLSKIKMSRIPQMILVSMKAAVHRQ</sequence>
<evidence type="ECO:0000313" key="1">
    <source>
        <dbReference type="EMBL" id="CEG42906.1"/>
    </source>
</evidence>
<proteinExistence type="predicted"/>
<accession>A0A0P1AP97</accession>
<organism evidence="1 2">
    <name type="scientific">Plasmopara halstedii</name>
    <name type="common">Downy mildew of sunflower</name>
    <dbReference type="NCBI Taxonomy" id="4781"/>
    <lineage>
        <taxon>Eukaryota</taxon>
        <taxon>Sar</taxon>
        <taxon>Stramenopiles</taxon>
        <taxon>Oomycota</taxon>
        <taxon>Peronosporomycetes</taxon>
        <taxon>Peronosporales</taxon>
        <taxon>Peronosporaceae</taxon>
        <taxon>Plasmopara</taxon>
    </lineage>
</organism>
<dbReference type="Proteomes" id="UP000054928">
    <property type="component" value="Unassembled WGS sequence"/>
</dbReference>
<name>A0A0P1AP97_PLAHL</name>
<dbReference type="EMBL" id="CCYD01000645">
    <property type="protein sequence ID" value="CEG42906.1"/>
    <property type="molecule type" value="Genomic_DNA"/>
</dbReference>
<protein>
    <submittedName>
        <fullName evidence="1">Uncharacterized protein</fullName>
    </submittedName>
</protein>
<keyword evidence="2" id="KW-1185">Reference proteome</keyword>
<dbReference type="AlphaFoldDB" id="A0A0P1AP97"/>
<reference evidence="2" key="1">
    <citation type="submission" date="2014-09" db="EMBL/GenBank/DDBJ databases">
        <authorList>
            <person name="Sharma Rahul"/>
            <person name="Thines Marco"/>
        </authorList>
    </citation>
    <scope>NUCLEOTIDE SEQUENCE [LARGE SCALE GENOMIC DNA]</scope>
</reference>
<evidence type="ECO:0000313" key="2">
    <source>
        <dbReference type="Proteomes" id="UP000054928"/>
    </source>
</evidence>
<dbReference type="GeneID" id="36408197"/>
<dbReference type="RefSeq" id="XP_024579275.1">
    <property type="nucleotide sequence ID" value="XM_024728838.1"/>
</dbReference>